<proteinExistence type="predicted"/>
<dbReference type="InterPro" id="IPR010998">
    <property type="entry name" value="Integrase_recombinase_N"/>
</dbReference>
<dbReference type="Proteomes" id="UP000507470">
    <property type="component" value="Unassembled WGS sequence"/>
</dbReference>
<reference evidence="4 5" key="1">
    <citation type="submission" date="2020-06" db="EMBL/GenBank/DDBJ databases">
        <authorList>
            <person name="Li R."/>
            <person name="Bekaert M."/>
        </authorList>
    </citation>
    <scope>NUCLEOTIDE SEQUENCE [LARGE SCALE GENOMIC DNA]</scope>
    <source>
        <strain evidence="5">wild</strain>
    </source>
</reference>
<accession>A0A6J8B1L2</accession>
<feature type="transmembrane region" description="Helical" evidence="3">
    <location>
        <begin position="488"/>
        <end position="509"/>
    </location>
</feature>
<evidence type="ECO:0000256" key="1">
    <source>
        <dbReference type="ARBA" id="ARBA00023125"/>
    </source>
</evidence>
<evidence type="ECO:0000256" key="3">
    <source>
        <dbReference type="SAM" id="Phobius"/>
    </source>
</evidence>
<dbReference type="Gene3D" id="1.10.150.130">
    <property type="match status" value="1"/>
</dbReference>
<protein>
    <recommendedName>
        <fullName evidence="6">Tyr recombinase domain-containing protein</fullName>
    </recommendedName>
</protein>
<keyword evidence="3" id="KW-0812">Transmembrane</keyword>
<evidence type="ECO:0000313" key="5">
    <source>
        <dbReference type="Proteomes" id="UP000507470"/>
    </source>
</evidence>
<dbReference type="OrthoDB" id="5598396at2759"/>
<gene>
    <name evidence="4" type="ORF">MCOR_13415</name>
</gene>
<keyword evidence="2" id="KW-0233">DNA recombination</keyword>
<dbReference type="AlphaFoldDB" id="A0A6J8B1L2"/>
<evidence type="ECO:0000256" key="2">
    <source>
        <dbReference type="ARBA" id="ARBA00023172"/>
    </source>
</evidence>
<evidence type="ECO:0008006" key="6">
    <source>
        <dbReference type="Google" id="ProtNLM"/>
    </source>
</evidence>
<dbReference type="SUPFAM" id="SSF56349">
    <property type="entry name" value="DNA breaking-rejoining enzymes"/>
    <property type="match status" value="1"/>
</dbReference>
<keyword evidence="5" id="KW-1185">Reference proteome</keyword>
<keyword evidence="3" id="KW-1133">Transmembrane helix</keyword>
<evidence type="ECO:0000313" key="4">
    <source>
        <dbReference type="EMBL" id="CAC5376948.1"/>
    </source>
</evidence>
<dbReference type="PANTHER" id="PTHR34605">
    <property type="entry name" value="PHAGE_INTEGRASE DOMAIN-CONTAINING PROTEIN"/>
    <property type="match status" value="1"/>
</dbReference>
<keyword evidence="1" id="KW-0238">DNA-binding</keyword>
<dbReference type="GO" id="GO:0015074">
    <property type="term" value="P:DNA integration"/>
    <property type="evidence" value="ECO:0007669"/>
    <property type="project" value="InterPro"/>
</dbReference>
<dbReference type="GO" id="GO:0006310">
    <property type="term" value="P:DNA recombination"/>
    <property type="evidence" value="ECO:0007669"/>
    <property type="project" value="UniProtKB-KW"/>
</dbReference>
<dbReference type="InterPro" id="IPR013762">
    <property type="entry name" value="Integrase-like_cat_sf"/>
</dbReference>
<keyword evidence="3" id="KW-0472">Membrane</keyword>
<dbReference type="Gene3D" id="1.10.443.10">
    <property type="entry name" value="Intergrase catalytic core"/>
    <property type="match status" value="1"/>
</dbReference>
<dbReference type="SUPFAM" id="SSF47823">
    <property type="entry name" value="lambda integrase-like, N-terminal domain"/>
    <property type="match status" value="1"/>
</dbReference>
<dbReference type="EMBL" id="CACVKT020002233">
    <property type="protein sequence ID" value="CAC5376948.1"/>
    <property type="molecule type" value="Genomic_DNA"/>
</dbReference>
<dbReference type="PANTHER" id="PTHR34605:SF3">
    <property type="entry name" value="P CELL-TYPE AGGLUTINATION PROTEIN MAP4-LIKE-RELATED"/>
    <property type="match status" value="1"/>
</dbReference>
<dbReference type="InterPro" id="IPR011010">
    <property type="entry name" value="DNA_brk_join_enz"/>
</dbReference>
<organism evidence="4 5">
    <name type="scientific">Mytilus coruscus</name>
    <name type="common">Sea mussel</name>
    <dbReference type="NCBI Taxonomy" id="42192"/>
    <lineage>
        <taxon>Eukaryota</taxon>
        <taxon>Metazoa</taxon>
        <taxon>Spiralia</taxon>
        <taxon>Lophotrochozoa</taxon>
        <taxon>Mollusca</taxon>
        <taxon>Bivalvia</taxon>
        <taxon>Autobranchia</taxon>
        <taxon>Pteriomorphia</taxon>
        <taxon>Mytilida</taxon>
        <taxon>Mytiloidea</taxon>
        <taxon>Mytilidae</taxon>
        <taxon>Mytilinae</taxon>
        <taxon>Mytilus</taxon>
    </lineage>
</organism>
<name>A0A6J8B1L2_MYTCO</name>
<dbReference type="InterPro" id="IPR052925">
    <property type="entry name" value="Phage_Integrase-like_Recomb"/>
</dbReference>
<dbReference type="GO" id="GO:0003677">
    <property type="term" value="F:DNA binding"/>
    <property type="evidence" value="ECO:0007669"/>
    <property type="project" value="UniProtKB-KW"/>
</dbReference>
<sequence length="679" mass="76441">MGPIRRSGTRTHVHYDPEMPENWTLIRLRQELNARGIRIPPNTRRMALVRLLRESGENISSDAGRNNEGHADTILGSARSQNSTATDTTITDHVHNALLGSAASQDASVETNNRTLINIVSRLSTTVQSLQQNVTTLTGQVNTLVTQRTVEARDETTTTTRTGNTLIPTFASTGNQRSEEVNNANGLNFNLETAYSALRSNALPTAAAGREFIQAFGIYKNIMCSAFPHHRSELDTYERDIVDMASLYPGNGFYEYHKRFSLDSAAHLRYNNMAVDWSIRNNTLFCNIFPNIRPNTCNVCGSTFHTSGFCSATQRPSRNKIEDSQDTYDEEVSFTTTTGRSRTNTLPEAIPVNDELIHQVEELWEASLCQSTKQAYMTGVKCFQNFMVMNGKDCFLNALPYIDENCLIFFVAFCKNSLKLAHSTVKLYLAGIRHYFLKQGHSDPLANTVRLQCILRGLKKSQCNIRPKRLPITSTILKELCNLLRSAVFSPLIVLMLQSAFNLAFFGFLRCGKFTCRSKDFSKDNIVSIQDISLDGSLQNLVFHLHSSKCDPFRQGVNITIFENNVFHPVATLRKYIKFRTDLGAKPQSPLFVNDDHDHTPLSRDRFISLLRDLLFRLGYKDDKFCGHSFRIGAATSAAAAGIEDHIIQTLGRWSSDCYIRYIRTNPKTIHAAQDKMCF</sequence>